<feature type="compositionally biased region" description="Pro residues" evidence="1">
    <location>
        <begin position="1265"/>
        <end position="1277"/>
    </location>
</feature>
<feature type="region of interest" description="Disordered" evidence="1">
    <location>
        <begin position="1104"/>
        <end position="1277"/>
    </location>
</feature>
<feature type="region of interest" description="Disordered" evidence="1">
    <location>
        <begin position="311"/>
        <end position="343"/>
    </location>
</feature>
<feature type="region of interest" description="Disordered" evidence="1">
    <location>
        <begin position="237"/>
        <end position="275"/>
    </location>
</feature>
<organism evidence="3 4">
    <name type="scientific">Ostreobium quekettii</name>
    <dbReference type="NCBI Taxonomy" id="121088"/>
    <lineage>
        <taxon>Eukaryota</taxon>
        <taxon>Viridiplantae</taxon>
        <taxon>Chlorophyta</taxon>
        <taxon>core chlorophytes</taxon>
        <taxon>Ulvophyceae</taxon>
        <taxon>TCBD clade</taxon>
        <taxon>Bryopsidales</taxon>
        <taxon>Ostreobineae</taxon>
        <taxon>Ostreobiaceae</taxon>
        <taxon>Ostreobium</taxon>
    </lineage>
</organism>
<feature type="compositionally biased region" description="Basic and acidic residues" evidence="1">
    <location>
        <begin position="544"/>
        <end position="557"/>
    </location>
</feature>
<feature type="compositionally biased region" description="Basic and acidic residues" evidence="1">
    <location>
        <begin position="527"/>
        <end position="536"/>
    </location>
</feature>
<dbReference type="AlphaFoldDB" id="A0A8S1IXF3"/>
<feature type="region of interest" description="Disordered" evidence="1">
    <location>
        <begin position="392"/>
        <end position="674"/>
    </location>
</feature>
<reference evidence="3" key="1">
    <citation type="submission" date="2020-12" db="EMBL/GenBank/DDBJ databases">
        <authorList>
            <person name="Iha C."/>
        </authorList>
    </citation>
    <scope>NUCLEOTIDE SEQUENCE</scope>
</reference>
<dbReference type="PROSITE" id="PS51391">
    <property type="entry name" value="CID"/>
    <property type="match status" value="1"/>
</dbReference>
<protein>
    <recommendedName>
        <fullName evidence="2">CID domain-containing protein</fullName>
    </recommendedName>
</protein>
<dbReference type="SMART" id="SM00582">
    <property type="entry name" value="RPR"/>
    <property type="match status" value="1"/>
</dbReference>
<feature type="compositionally biased region" description="Basic and acidic residues" evidence="1">
    <location>
        <begin position="663"/>
        <end position="674"/>
    </location>
</feature>
<feature type="compositionally biased region" description="Polar residues" evidence="1">
    <location>
        <begin position="237"/>
        <end position="254"/>
    </location>
</feature>
<gene>
    <name evidence="3" type="ORF">OSTQU699_LOCUS5003</name>
</gene>
<feature type="domain" description="CID" evidence="2">
    <location>
        <begin position="695"/>
        <end position="832"/>
    </location>
</feature>
<evidence type="ECO:0000313" key="3">
    <source>
        <dbReference type="EMBL" id="CAD7699644.1"/>
    </source>
</evidence>
<feature type="compositionally biased region" description="Basic and acidic residues" evidence="1">
    <location>
        <begin position="415"/>
        <end position="427"/>
    </location>
</feature>
<dbReference type="InterPro" id="IPR008942">
    <property type="entry name" value="ENTH_VHS"/>
</dbReference>
<dbReference type="Proteomes" id="UP000708148">
    <property type="component" value="Unassembled WGS sequence"/>
</dbReference>
<name>A0A8S1IXF3_9CHLO</name>
<keyword evidence="4" id="KW-1185">Reference proteome</keyword>
<evidence type="ECO:0000256" key="1">
    <source>
        <dbReference type="SAM" id="MobiDB-lite"/>
    </source>
</evidence>
<evidence type="ECO:0000259" key="2">
    <source>
        <dbReference type="PROSITE" id="PS51391"/>
    </source>
</evidence>
<dbReference type="Gene3D" id="1.25.40.90">
    <property type="match status" value="1"/>
</dbReference>
<feature type="compositionally biased region" description="Pro residues" evidence="1">
    <location>
        <begin position="1144"/>
        <end position="1241"/>
    </location>
</feature>
<evidence type="ECO:0000313" key="4">
    <source>
        <dbReference type="Proteomes" id="UP000708148"/>
    </source>
</evidence>
<sequence length="1277" mass="136501">MEAMPAGLSPEQLVGYRIEMFYEDLDAWCPGLVTGYYRKDMQYRVDLASVKKPVETGCFLKDVFLTEDGKRLKLRCRGVATDSQEMACYFGSLAGQHGDNKGRGRAPDPPLLGRAVKANWGEEGVFLGKVEDYKDGKWLIHYPDGDDEWGDFDNAYSEFNIANAVRKLTWYDIDPMSLQGCVLLNGEMASSNGLAPEASSVDARSAEYGPGSHDGSSALFNMVGPVSYYSGQEGLNSASVDTQATGRGSTSTDPLGSRDVAPSAGQLPLSSQGGRNDRVWSLAAKEGADGDSTLSLGTEAGSKNLLVDTIKRKGGSTGSNRHLEKKGTASTEHRGAVDAGDQGPFVVQYPAKRRRHVEPTDVPMGEAEVVGVRVTRSRSKEVGVEVCNALAEAKKAASSPRKSTANVASRKRLVKLSERGPSSREGSKSSGKGSQAARDHVEGRLKGSVCALERPNKFRRAQSGAGVSLERGLPDASNGRKGGCKGSPSRRSALAAVGSQPSQQPLNDSLDDVGPQGVGAAQGLLPPRERAKRTEPETGSGHPAPEKGNSRPLKAEKAFSPPLVPSALLRRRQPGAKLGSQDGGNQQLTPIHMGNHLSTEPPLDLHTPADNSPKQDSVGVDSCTMSRDPRKRGLVDNEAAVTHISTPRFGTGTGKDPEEGEADGQKVEHSGVASDRKTDLAYVMSTPQAGGKTAERARIEKDLEKRLKKLSRTKESISETTSFVMSSVSYAPTIMRMMVDSLTGETSVDKKIDLLYLIDYVLRCSRKNSTRDGSSGQYPKLISAALNKIIDAMSHDIECFMKLDKVLNIWDSSRFLPDGVMLPAMAELREARCRFGDVLSVLKTRGTEMCGTHIPVDLLGARTRRVVLFDQYGSIGRGDPALGIQYGLRYPASPGDWDFGYLSEAQGRQMAPELPSLTPLRTSYTGSDVKPRVPGIPGIESALPGLQRPVNAALASGSLNSVGQQMTYLGEARAAGGHEAVVASSRPGPRAGTPDPFDFEDTMRVVISDNDNVNVPVEREQRAPRVPSDRWAGPMAASNADADDWDSFFSPEEAAPHYSQWRGSQAEDVFHGQHGEAGALPETQGADPSLQFGSEDMQLGEMGLPESAWGRDSKPAASAHYRDVPGAPAHAGVPPPMYSLADAPCPPPLPTESPPLPPLPSRPPPAPPLPPPLPEDSPPPLPEGDPPPLPPGSPPEDNPPLPPDASPPPLPPPSTLDLPPPLPPQEAYPMPLPKPMPPPPVDWRANRPGYGYPYPGPGYGYPGSGRPPPHQRMPPMW</sequence>
<accession>A0A8S1IXF3</accession>
<dbReference type="OrthoDB" id="580193at2759"/>
<dbReference type="Pfam" id="PF04818">
    <property type="entry name" value="CID"/>
    <property type="match status" value="1"/>
</dbReference>
<feature type="compositionally biased region" description="Basic and acidic residues" evidence="1">
    <location>
        <begin position="321"/>
        <end position="336"/>
    </location>
</feature>
<feature type="region of interest" description="Disordered" evidence="1">
    <location>
        <begin position="1011"/>
        <end position="1050"/>
    </location>
</feature>
<dbReference type="EMBL" id="CAJHUC010001080">
    <property type="protein sequence ID" value="CAD7699644.1"/>
    <property type="molecule type" value="Genomic_DNA"/>
</dbReference>
<proteinExistence type="predicted"/>
<dbReference type="SUPFAM" id="SSF48464">
    <property type="entry name" value="ENTH/VHS domain"/>
    <property type="match status" value="1"/>
</dbReference>
<dbReference type="InterPro" id="IPR006569">
    <property type="entry name" value="CID_dom"/>
</dbReference>
<comment type="caution">
    <text evidence="3">The sequence shown here is derived from an EMBL/GenBank/DDBJ whole genome shotgun (WGS) entry which is preliminary data.</text>
</comment>